<keyword evidence="5 11" id="KW-0732">Signal</keyword>
<feature type="active site" description="Charge relay system" evidence="8 9">
    <location>
        <position position="148"/>
    </location>
</feature>
<name>A0A919X6J6_9BACI</name>
<evidence type="ECO:0000256" key="9">
    <source>
        <dbReference type="PROSITE-ProRule" id="PRU01240"/>
    </source>
</evidence>
<keyword evidence="7 9" id="KW-0720">Serine protease</keyword>
<dbReference type="SUPFAM" id="SSF52743">
    <property type="entry name" value="Subtilisin-like"/>
    <property type="match status" value="1"/>
</dbReference>
<comment type="similarity">
    <text evidence="1 9 10">Belongs to the peptidase S8 family.</text>
</comment>
<keyword evidence="4 9" id="KW-0645">Protease</keyword>
<dbReference type="RefSeq" id="WP_212920359.1">
    <property type="nucleotide sequence ID" value="NZ_BORP01000002.1"/>
</dbReference>
<feature type="signal peptide" evidence="11">
    <location>
        <begin position="1"/>
        <end position="24"/>
    </location>
</feature>
<comment type="caution">
    <text evidence="14">The sequence shown here is derived from an EMBL/GenBank/DDBJ whole genome shotgun (WGS) entry which is preliminary data.</text>
</comment>
<keyword evidence="3" id="KW-0964">Secreted</keyword>
<evidence type="ECO:0008006" key="16">
    <source>
        <dbReference type="Google" id="ProtNLM"/>
    </source>
</evidence>
<dbReference type="InterPro" id="IPR023828">
    <property type="entry name" value="Peptidase_S8_Ser-AS"/>
</dbReference>
<evidence type="ECO:0000256" key="1">
    <source>
        <dbReference type="ARBA" id="ARBA00011073"/>
    </source>
</evidence>
<dbReference type="PANTHER" id="PTHR43806">
    <property type="entry name" value="PEPTIDASE S8"/>
    <property type="match status" value="1"/>
</dbReference>
<dbReference type="PANTHER" id="PTHR43806:SF65">
    <property type="entry name" value="SERINE PROTEASE APRX"/>
    <property type="match status" value="1"/>
</dbReference>
<evidence type="ECO:0000259" key="13">
    <source>
        <dbReference type="Pfam" id="PF02225"/>
    </source>
</evidence>
<dbReference type="InterPro" id="IPR015500">
    <property type="entry name" value="Peptidase_S8_subtilisin-rel"/>
</dbReference>
<dbReference type="InterPro" id="IPR034213">
    <property type="entry name" value="S8_Vpr-like"/>
</dbReference>
<dbReference type="InterPro" id="IPR000209">
    <property type="entry name" value="Peptidase_S8/S53_dom"/>
</dbReference>
<dbReference type="InterPro" id="IPR003137">
    <property type="entry name" value="PA_domain"/>
</dbReference>
<accession>A0A919X6J6</accession>
<evidence type="ECO:0000313" key="15">
    <source>
        <dbReference type="Proteomes" id="UP000676917"/>
    </source>
</evidence>
<feature type="active site" description="Charge relay system" evidence="8 9">
    <location>
        <position position="188"/>
    </location>
</feature>
<dbReference type="Gene3D" id="3.50.30.30">
    <property type="match status" value="1"/>
</dbReference>
<sequence length="745" mass="81837">MRIMRSVLLIMLYIAVMGINPTSANPDEKQQSIIIEVEGNPMEHKKYLEKYYPFINVVATYTKLFKGIALQGSPKDLEKMGTLSFVKAIHSVQTYNTQQWFQHEQDGVNPEPVNSIDELLKDNPDIVIPEALNNTEYTGKGVVVGVVDTGVDYNHQDLKLNYTGGYDLVDLDDDPMETLEAEGMPTQHGSHVAGIIAANGAMKGVAPNAEIRAYRALGPGGSGTSVQVIAAMEQAVKDGVDVINLSLGNSVNGPDYPTSVAVNRASELGVAVVIANGNSGPDNWTVGAPATASKALAVGAFANAQTIPILSPAFEDKKIPINPMVGSVPWRLSKDYEIALGNAADLDRKIALIQRGKIPFYDLAKQAEEKGAIAAIIYNNEDDPFQGAITNDEQPVKIPVISLSKKDGEWLKKYMEENKHPYIETIYEKTEDGIAAFSSRGPVTINWEIKPDILAPGTNILSTVPGGYLPLQGTSMAAPHVSGVIALMKEAHPSWSNQKIFGAIKTTAIRVNDSKGTPLEPIVQGMGKINPKDAINAPVIIYNPSIAFGKINDYREEQTVMLTIENTSNKTRSFSFHVPKKEKGLHWNLPLSFTVKAGEKRDIPVKLGITSPLLDKGIHQGWLELQSEKNSYHLPYLFINETADYPKAVGFEFTLKPFSEEEFIYRLYLTEETQNVDVELYDPQTLIFDRTLFHLEDTKIGLNEGYVEKRKLGKPGNYLAVITVQLEDGTYESYETELVIEPGSN</sequence>
<feature type="active site" description="Charge relay system" evidence="8 9">
    <location>
        <position position="475"/>
    </location>
</feature>
<dbReference type="Pfam" id="PF00082">
    <property type="entry name" value="Peptidase_S8"/>
    <property type="match status" value="1"/>
</dbReference>
<evidence type="ECO:0000256" key="4">
    <source>
        <dbReference type="ARBA" id="ARBA00022670"/>
    </source>
</evidence>
<keyword evidence="2" id="KW-0134">Cell wall</keyword>
<evidence type="ECO:0000313" key="14">
    <source>
        <dbReference type="EMBL" id="GIO26856.1"/>
    </source>
</evidence>
<dbReference type="Gene3D" id="3.40.50.200">
    <property type="entry name" value="Peptidase S8/S53 domain"/>
    <property type="match status" value="1"/>
</dbReference>
<evidence type="ECO:0000256" key="6">
    <source>
        <dbReference type="ARBA" id="ARBA00022801"/>
    </source>
</evidence>
<evidence type="ECO:0000256" key="2">
    <source>
        <dbReference type="ARBA" id="ARBA00022512"/>
    </source>
</evidence>
<reference evidence="14" key="1">
    <citation type="submission" date="2021-03" db="EMBL/GenBank/DDBJ databases">
        <title>Antimicrobial resistance genes in bacteria isolated from Japanese honey, and their potential for conferring macrolide and lincosamide resistance in the American foulbrood pathogen Paenibacillus larvae.</title>
        <authorList>
            <person name="Okamoto M."/>
            <person name="Kumagai M."/>
            <person name="Kanamori H."/>
            <person name="Takamatsu D."/>
        </authorList>
    </citation>
    <scope>NUCLEOTIDE SEQUENCE</scope>
    <source>
        <strain evidence="14">J43TS3</strain>
    </source>
</reference>
<dbReference type="GO" id="GO:0004252">
    <property type="term" value="F:serine-type endopeptidase activity"/>
    <property type="evidence" value="ECO:0007669"/>
    <property type="project" value="UniProtKB-UniRule"/>
</dbReference>
<dbReference type="InterPro" id="IPR036852">
    <property type="entry name" value="Peptidase_S8/S53_dom_sf"/>
</dbReference>
<organism evidence="14 15">
    <name type="scientific">Ornithinibacillus bavariensis</name>
    <dbReference type="NCBI Taxonomy" id="545502"/>
    <lineage>
        <taxon>Bacteria</taxon>
        <taxon>Bacillati</taxon>
        <taxon>Bacillota</taxon>
        <taxon>Bacilli</taxon>
        <taxon>Bacillales</taxon>
        <taxon>Bacillaceae</taxon>
        <taxon>Ornithinibacillus</taxon>
    </lineage>
</organism>
<dbReference type="PROSITE" id="PS51892">
    <property type="entry name" value="SUBTILASE"/>
    <property type="match status" value="1"/>
</dbReference>
<dbReference type="PROSITE" id="PS00137">
    <property type="entry name" value="SUBTILASE_HIS"/>
    <property type="match status" value="1"/>
</dbReference>
<gene>
    <name evidence="14" type="ORF">J43TS3_14670</name>
</gene>
<evidence type="ECO:0000259" key="12">
    <source>
        <dbReference type="Pfam" id="PF00082"/>
    </source>
</evidence>
<feature type="domain" description="Peptidase S8/S53" evidence="12">
    <location>
        <begin position="139"/>
        <end position="513"/>
    </location>
</feature>
<evidence type="ECO:0000256" key="10">
    <source>
        <dbReference type="RuleBase" id="RU003355"/>
    </source>
</evidence>
<dbReference type="CDD" id="cd07474">
    <property type="entry name" value="Peptidases_S8_subtilisin_Vpr-like"/>
    <property type="match status" value="1"/>
</dbReference>
<keyword evidence="6 9" id="KW-0378">Hydrolase</keyword>
<dbReference type="GO" id="GO:0006508">
    <property type="term" value="P:proteolysis"/>
    <property type="evidence" value="ECO:0007669"/>
    <property type="project" value="UniProtKB-KW"/>
</dbReference>
<dbReference type="AlphaFoldDB" id="A0A919X6J6"/>
<feature type="domain" description="PA" evidence="13">
    <location>
        <begin position="342"/>
        <end position="411"/>
    </location>
</feature>
<dbReference type="InterPro" id="IPR050131">
    <property type="entry name" value="Peptidase_S8_subtilisin-like"/>
</dbReference>
<dbReference type="InterPro" id="IPR046450">
    <property type="entry name" value="PA_dom_sf"/>
</dbReference>
<keyword evidence="15" id="KW-1185">Reference proteome</keyword>
<feature type="chain" id="PRO_5038031249" description="Minor extracellular serine protease Vpr" evidence="11">
    <location>
        <begin position="25"/>
        <end position="745"/>
    </location>
</feature>
<dbReference type="SUPFAM" id="SSF52025">
    <property type="entry name" value="PA domain"/>
    <property type="match status" value="1"/>
</dbReference>
<dbReference type="InterPro" id="IPR023827">
    <property type="entry name" value="Peptidase_S8_Asp-AS"/>
</dbReference>
<dbReference type="EMBL" id="BORP01000002">
    <property type="protein sequence ID" value="GIO26856.1"/>
    <property type="molecule type" value="Genomic_DNA"/>
</dbReference>
<dbReference type="PROSITE" id="PS00138">
    <property type="entry name" value="SUBTILASE_SER"/>
    <property type="match status" value="1"/>
</dbReference>
<evidence type="ECO:0000256" key="3">
    <source>
        <dbReference type="ARBA" id="ARBA00022525"/>
    </source>
</evidence>
<dbReference type="Pfam" id="PF02225">
    <property type="entry name" value="PA"/>
    <property type="match status" value="1"/>
</dbReference>
<dbReference type="InterPro" id="IPR022398">
    <property type="entry name" value="Peptidase_S8_His-AS"/>
</dbReference>
<evidence type="ECO:0000256" key="7">
    <source>
        <dbReference type="ARBA" id="ARBA00022825"/>
    </source>
</evidence>
<dbReference type="CDD" id="cd02133">
    <property type="entry name" value="PA_C5a_like"/>
    <property type="match status" value="1"/>
</dbReference>
<evidence type="ECO:0000256" key="8">
    <source>
        <dbReference type="PIRSR" id="PIRSR615500-1"/>
    </source>
</evidence>
<dbReference type="Proteomes" id="UP000676917">
    <property type="component" value="Unassembled WGS sequence"/>
</dbReference>
<dbReference type="PROSITE" id="PS00136">
    <property type="entry name" value="SUBTILASE_ASP"/>
    <property type="match status" value="1"/>
</dbReference>
<proteinExistence type="inferred from homology"/>
<evidence type="ECO:0000256" key="11">
    <source>
        <dbReference type="SAM" id="SignalP"/>
    </source>
</evidence>
<protein>
    <recommendedName>
        <fullName evidence="16">Minor extracellular serine protease Vpr</fullName>
    </recommendedName>
</protein>
<evidence type="ECO:0000256" key="5">
    <source>
        <dbReference type="ARBA" id="ARBA00022729"/>
    </source>
</evidence>
<dbReference type="PRINTS" id="PR00723">
    <property type="entry name" value="SUBTILISIN"/>
</dbReference>